<dbReference type="Pfam" id="PF13354">
    <property type="entry name" value="Beta-lactamase2"/>
    <property type="match status" value="1"/>
</dbReference>
<proteinExistence type="predicted"/>
<accession>A0A380JDC0</accession>
<protein>
    <submittedName>
        <fullName evidence="3">Beta-lactamase class A</fullName>
        <ecNumber evidence="3">3.5.2.6</ecNumber>
    </submittedName>
</protein>
<dbReference type="PANTHER" id="PTHR35333:SF3">
    <property type="entry name" value="BETA-LACTAMASE-TYPE TRANSPEPTIDASE FOLD CONTAINING PROTEIN"/>
    <property type="match status" value="1"/>
</dbReference>
<dbReference type="EC" id="3.5.2.6" evidence="3"/>
<evidence type="ECO:0000313" key="4">
    <source>
        <dbReference type="Proteomes" id="UP000254082"/>
    </source>
</evidence>
<dbReference type="InterPro" id="IPR044081">
    <property type="entry name" value="DUF5776"/>
</dbReference>
<evidence type="ECO:0000259" key="2">
    <source>
        <dbReference type="Pfam" id="PF19087"/>
    </source>
</evidence>
<keyword evidence="3" id="KW-0378">Hydrolase</keyword>
<dbReference type="InterPro" id="IPR045155">
    <property type="entry name" value="Beta-lactam_cat"/>
</dbReference>
<dbReference type="EMBL" id="UHFA01000002">
    <property type="protein sequence ID" value="SUN35400.1"/>
    <property type="molecule type" value="Genomic_DNA"/>
</dbReference>
<feature type="domain" description="Beta-lactamase class A catalytic" evidence="1">
    <location>
        <begin position="211"/>
        <end position="412"/>
    </location>
</feature>
<dbReference type="InterPro" id="IPR012338">
    <property type="entry name" value="Beta-lactam/transpept-like"/>
</dbReference>
<name>A0A380JDC0_STRDO</name>
<dbReference type="GO" id="GO:0030655">
    <property type="term" value="P:beta-lactam antibiotic catabolic process"/>
    <property type="evidence" value="ECO:0007669"/>
    <property type="project" value="InterPro"/>
</dbReference>
<dbReference type="Gene3D" id="3.40.710.10">
    <property type="entry name" value="DD-peptidase/beta-lactamase superfamily"/>
    <property type="match status" value="1"/>
</dbReference>
<dbReference type="Pfam" id="PF19087">
    <property type="entry name" value="DUF5776"/>
    <property type="match status" value="1"/>
</dbReference>
<sequence>MRIKSGNETVKLFAFLVLLQIFLIAFPMAKASRTKNETLTQNFSYMYFAKLPKNPNVYKSVTTYSDAELSKKASQLQPNSKIGLKKILTNKKGTPVFQLGNGTYAKASFQDFYDDKVLTKEALEKPRKYWTSDRVVVYQDPYVSGASPKKSSLAIYSKIQISQQAETHHGRYFYVKGQGWLDEKTLTLKDVRIEKVEEVLKKKYADSSKYSIYVKQLDSGKVAQINADKPMYSASVSKLPLLYYVQDQLNKGKIKASQSLTYSSAVNSFKDAYKTEGSGTLSKTADNKPYTISDLERHVTQYSDNVATNILGYYVAHQYDKDFQKTIKSAIGEKWDMKERKVSAKTAGKMMEAIYKQNGDITNYLASTDYDNQRISKNISVKVAHKIGDAYDYRHDVAIVYGDTPFILSIFTENASYDDITAVADDVYRILR</sequence>
<dbReference type="SUPFAM" id="SSF82057">
    <property type="entry name" value="Prokaryotic SH3-related domain"/>
    <property type="match status" value="1"/>
</dbReference>
<dbReference type="SUPFAM" id="SSF56601">
    <property type="entry name" value="beta-lactamase/transpeptidase-like"/>
    <property type="match status" value="1"/>
</dbReference>
<feature type="domain" description="DUF5776" evidence="2">
    <location>
        <begin position="47"/>
        <end position="107"/>
    </location>
</feature>
<organism evidence="3 4">
    <name type="scientific">Streptococcus downei MFe28</name>
    <dbReference type="NCBI Taxonomy" id="764290"/>
    <lineage>
        <taxon>Bacteria</taxon>
        <taxon>Bacillati</taxon>
        <taxon>Bacillota</taxon>
        <taxon>Bacilli</taxon>
        <taxon>Lactobacillales</taxon>
        <taxon>Streptococcaceae</taxon>
        <taxon>Streptococcus</taxon>
    </lineage>
</organism>
<dbReference type="PANTHER" id="PTHR35333">
    <property type="entry name" value="BETA-LACTAMASE"/>
    <property type="match status" value="1"/>
</dbReference>
<evidence type="ECO:0000259" key="1">
    <source>
        <dbReference type="Pfam" id="PF13354"/>
    </source>
</evidence>
<dbReference type="AlphaFoldDB" id="A0A380JDC0"/>
<dbReference type="GO" id="GO:0008800">
    <property type="term" value="F:beta-lactamase activity"/>
    <property type="evidence" value="ECO:0007669"/>
    <property type="project" value="UniProtKB-EC"/>
</dbReference>
<reference evidence="3 4" key="1">
    <citation type="submission" date="2018-06" db="EMBL/GenBank/DDBJ databases">
        <authorList>
            <consortium name="Pathogen Informatics"/>
            <person name="Doyle S."/>
        </authorList>
    </citation>
    <scope>NUCLEOTIDE SEQUENCE [LARGE SCALE GENOMIC DNA]</scope>
    <source>
        <strain evidence="4">NCTC 11391</strain>
    </source>
</reference>
<dbReference type="OrthoDB" id="2240388at2"/>
<evidence type="ECO:0000313" key="3">
    <source>
        <dbReference type="EMBL" id="SUN35400.1"/>
    </source>
</evidence>
<dbReference type="GO" id="GO:0046677">
    <property type="term" value="P:response to antibiotic"/>
    <property type="evidence" value="ECO:0007669"/>
    <property type="project" value="InterPro"/>
</dbReference>
<dbReference type="InterPro" id="IPR000871">
    <property type="entry name" value="Beta-lactam_class-A"/>
</dbReference>
<dbReference type="Proteomes" id="UP000254082">
    <property type="component" value="Unassembled WGS sequence"/>
</dbReference>
<gene>
    <name evidence="3" type="ORF">NCTC11391_00382</name>
</gene>
<keyword evidence="4" id="KW-1185">Reference proteome</keyword>
<dbReference type="RefSeq" id="WP_002999536.1">
    <property type="nucleotide sequence ID" value="NZ_UHFA01000002.1"/>
</dbReference>